<keyword evidence="4 7" id="KW-0812">Transmembrane</keyword>
<comment type="similarity">
    <text evidence="2 7">Belongs to the MIP/aquaporin (TC 1.A.8) family.</text>
</comment>
<dbReference type="Gene3D" id="1.20.1080.10">
    <property type="entry name" value="Glycerol uptake facilitator protein"/>
    <property type="match status" value="1"/>
</dbReference>
<dbReference type="PANTHER" id="PTHR43829:SF9">
    <property type="entry name" value="AQUAPORIN-9"/>
    <property type="match status" value="1"/>
</dbReference>
<dbReference type="InterPro" id="IPR022357">
    <property type="entry name" value="MIP_CS"/>
</dbReference>
<dbReference type="EMBL" id="BPQG01000010">
    <property type="protein sequence ID" value="GJD43276.1"/>
    <property type="molecule type" value="Genomic_DNA"/>
</dbReference>
<comment type="caution">
    <text evidence="9">The sequence shown here is derived from an EMBL/GenBank/DDBJ whole genome shotgun (WGS) entry which is preliminary data.</text>
</comment>
<gene>
    <name evidence="9" type="primary">glpF</name>
    <name evidence="9" type="ORF">AFCDBAGC_1128</name>
</gene>
<evidence type="ECO:0000313" key="10">
    <source>
        <dbReference type="Proteomes" id="UP001055117"/>
    </source>
</evidence>
<organism evidence="9 10">
    <name type="scientific">Methylobacterium cerastii</name>
    <dbReference type="NCBI Taxonomy" id="932741"/>
    <lineage>
        <taxon>Bacteria</taxon>
        <taxon>Pseudomonadati</taxon>
        <taxon>Pseudomonadota</taxon>
        <taxon>Alphaproteobacteria</taxon>
        <taxon>Hyphomicrobiales</taxon>
        <taxon>Methylobacteriaceae</taxon>
        <taxon>Methylobacterium</taxon>
    </lineage>
</organism>
<evidence type="ECO:0000256" key="8">
    <source>
        <dbReference type="SAM" id="Phobius"/>
    </source>
</evidence>
<dbReference type="PANTHER" id="PTHR43829">
    <property type="entry name" value="AQUAPORIN OR AQUAGLYCEROPORIN RELATED"/>
    <property type="match status" value="1"/>
</dbReference>
<proteinExistence type="inferred from homology"/>
<evidence type="ECO:0000256" key="7">
    <source>
        <dbReference type="RuleBase" id="RU000477"/>
    </source>
</evidence>
<dbReference type="PRINTS" id="PR00783">
    <property type="entry name" value="MINTRINSICP"/>
</dbReference>
<evidence type="ECO:0000256" key="5">
    <source>
        <dbReference type="ARBA" id="ARBA00022989"/>
    </source>
</evidence>
<evidence type="ECO:0000256" key="1">
    <source>
        <dbReference type="ARBA" id="ARBA00004141"/>
    </source>
</evidence>
<evidence type="ECO:0000256" key="6">
    <source>
        <dbReference type="ARBA" id="ARBA00023136"/>
    </source>
</evidence>
<dbReference type="InterPro" id="IPR000425">
    <property type="entry name" value="MIP"/>
</dbReference>
<sequence>MTSPFLGELLGTMVLIILGNGVVAGALLRGSKAEGAGWIAITAGWAFAVLAGIFVATATGSPDAHLNPAVTIAGAITSGNPSKLLVYVPAQMIGAFLGATVVWLHYLPHWAVTEDPGLKRACFCTDPAIRQTAANWTSEIIGTFLLILIISALLSRSVGASGNIPTGLAPYLVGMVVWSIGLSLGGTTGYAINPARDLGPRLAHAVLPIAGKGGSDWGYALIPVAGPAVGAALAALAILLIGF</sequence>
<reference evidence="9 10" key="1">
    <citation type="journal article" date="2021" name="Front. Microbiol.">
        <title>Comprehensive Comparative Genomics and Phenotyping of Methylobacterium Species.</title>
        <authorList>
            <person name="Alessa O."/>
            <person name="Ogura Y."/>
            <person name="Fujitani Y."/>
            <person name="Takami H."/>
            <person name="Hayashi T."/>
            <person name="Sahin N."/>
            <person name="Tani A."/>
        </authorList>
    </citation>
    <scope>NUCLEOTIDE SEQUENCE [LARGE SCALE GENOMIC DNA]</scope>
    <source>
        <strain evidence="9 10">DSM 23679</strain>
    </source>
</reference>
<feature type="transmembrane region" description="Helical" evidence="8">
    <location>
        <begin position="171"/>
        <end position="192"/>
    </location>
</feature>
<feature type="transmembrane region" description="Helical" evidence="8">
    <location>
        <begin position="217"/>
        <end position="241"/>
    </location>
</feature>
<dbReference type="RefSeq" id="WP_147753086.1">
    <property type="nucleotide sequence ID" value="NZ_BPQG01000010.1"/>
</dbReference>
<protein>
    <submittedName>
        <fullName evidence="9">Glycerol uptake facilitator protein</fullName>
    </submittedName>
</protein>
<keyword evidence="5 8" id="KW-1133">Transmembrane helix</keyword>
<evidence type="ECO:0000313" key="9">
    <source>
        <dbReference type="EMBL" id="GJD43276.1"/>
    </source>
</evidence>
<dbReference type="SUPFAM" id="SSF81338">
    <property type="entry name" value="Aquaporin-like"/>
    <property type="match status" value="1"/>
</dbReference>
<feature type="transmembrane region" description="Helical" evidence="8">
    <location>
        <begin position="84"/>
        <end position="106"/>
    </location>
</feature>
<name>A0ABQ4QDI3_9HYPH</name>
<keyword evidence="10" id="KW-1185">Reference proteome</keyword>
<evidence type="ECO:0000256" key="4">
    <source>
        <dbReference type="ARBA" id="ARBA00022692"/>
    </source>
</evidence>
<dbReference type="Proteomes" id="UP001055117">
    <property type="component" value="Unassembled WGS sequence"/>
</dbReference>
<keyword evidence="3 7" id="KW-0813">Transport</keyword>
<accession>A0ABQ4QDI3</accession>
<dbReference type="InterPro" id="IPR050363">
    <property type="entry name" value="MIP/Aquaporin"/>
</dbReference>
<dbReference type="InterPro" id="IPR023271">
    <property type="entry name" value="Aquaporin-like"/>
</dbReference>
<dbReference type="PROSITE" id="PS00221">
    <property type="entry name" value="MIP"/>
    <property type="match status" value="1"/>
</dbReference>
<feature type="transmembrane region" description="Helical" evidence="8">
    <location>
        <begin position="35"/>
        <end position="56"/>
    </location>
</feature>
<keyword evidence="6 8" id="KW-0472">Membrane</keyword>
<dbReference type="Pfam" id="PF00230">
    <property type="entry name" value="MIP"/>
    <property type="match status" value="1"/>
</dbReference>
<comment type="subcellular location">
    <subcellularLocation>
        <location evidence="1">Membrane</location>
        <topology evidence="1">Multi-pass membrane protein</topology>
    </subcellularLocation>
</comment>
<evidence type="ECO:0000256" key="3">
    <source>
        <dbReference type="ARBA" id="ARBA00022448"/>
    </source>
</evidence>
<feature type="transmembrane region" description="Helical" evidence="8">
    <location>
        <begin position="140"/>
        <end position="159"/>
    </location>
</feature>
<evidence type="ECO:0000256" key="2">
    <source>
        <dbReference type="ARBA" id="ARBA00006175"/>
    </source>
</evidence>
<feature type="transmembrane region" description="Helical" evidence="8">
    <location>
        <begin position="9"/>
        <end position="29"/>
    </location>
</feature>